<reference evidence="2" key="2">
    <citation type="journal article" date="2015" name="Fish Shellfish Immunol.">
        <title>Early steps in the European eel (Anguilla anguilla)-Vibrio vulnificus interaction in the gills: Role of the RtxA13 toxin.</title>
        <authorList>
            <person name="Callol A."/>
            <person name="Pajuelo D."/>
            <person name="Ebbesson L."/>
            <person name="Teles M."/>
            <person name="MacKenzie S."/>
            <person name="Amaro C."/>
        </authorList>
    </citation>
    <scope>NUCLEOTIDE SEQUENCE</scope>
</reference>
<accession>A0A0E9TAT8</accession>
<proteinExistence type="predicted"/>
<protein>
    <submittedName>
        <fullName evidence="2">Uncharacterized protein</fullName>
    </submittedName>
</protein>
<organism evidence="2">
    <name type="scientific">Anguilla anguilla</name>
    <name type="common">European freshwater eel</name>
    <name type="synonym">Muraena anguilla</name>
    <dbReference type="NCBI Taxonomy" id="7936"/>
    <lineage>
        <taxon>Eukaryota</taxon>
        <taxon>Metazoa</taxon>
        <taxon>Chordata</taxon>
        <taxon>Craniata</taxon>
        <taxon>Vertebrata</taxon>
        <taxon>Euteleostomi</taxon>
        <taxon>Actinopterygii</taxon>
        <taxon>Neopterygii</taxon>
        <taxon>Teleostei</taxon>
        <taxon>Anguilliformes</taxon>
        <taxon>Anguillidae</taxon>
        <taxon>Anguilla</taxon>
    </lineage>
</organism>
<sequence>MMKRLSLISGDQRGTQTLLAPSLQTT</sequence>
<dbReference type="AlphaFoldDB" id="A0A0E9TAT8"/>
<feature type="compositionally biased region" description="Polar residues" evidence="1">
    <location>
        <begin position="12"/>
        <end position="26"/>
    </location>
</feature>
<evidence type="ECO:0000313" key="2">
    <source>
        <dbReference type="EMBL" id="JAH50799.1"/>
    </source>
</evidence>
<reference evidence="2" key="1">
    <citation type="submission" date="2014-11" db="EMBL/GenBank/DDBJ databases">
        <authorList>
            <person name="Amaro Gonzalez C."/>
        </authorList>
    </citation>
    <scope>NUCLEOTIDE SEQUENCE</scope>
</reference>
<feature type="region of interest" description="Disordered" evidence="1">
    <location>
        <begin position="1"/>
        <end position="26"/>
    </location>
</feature>
<evidence type="ECO:0000256" key="1">
    <source>
        <dbReference type="SAM" id="MobiDB-lite"/>
    </source>
</evidence>
<dbReference type="EMBL" id="GBXM01057778">
    <property type="protein sequence ID" value="JAH50799.1"/>
    <property type="molecule type" value="Transcribed_RNA"/>
</dbReference>
<name>A0A0E9TAT8_ANGAN</name>